<name>A0ACB0XUQ7_MELEN</name>
<sequence>MRESLYKILEINSGWLTEEQKGELRKDLKNGKSLDGEIYEKVFQWFSRLKLTLSEWSEAKDTASSSCYIFSWKVKENHCRIKRVKNLGNKNFVFGK</sequence>
<organism evidence="1 2">
    <name type="scientific">Meloidogyne enterolobii</name>
    <name type="common">Root-knot nematode worm</name>
    <name type="synonym">Meloidogyne mayaguensis</name>
    <dbReference type="NCBI Taxonomy" id="390850"/>
    <lineage>
        <taxon>Eukaryota</taxon>
        <taxon>Metazoa</taxon>
        <taxon>Ecdysozoa</taxon>
        <taxon>Nematoda</taxon>
        <taxon>Chromadorea</taxon>
        <taxon>Rhabditida</taxon>
        <taxon>Tylenchina</taxon>
        <taxon>Tylenchomorpha</taxon>
        <taxon>Tylenchoidea</taxon>
        <taxon>Meloidogynidae</taxon>
        <taxon>Meloidogyninae</taxon>
        <taxon>Meloidogyne</taxon>
    </lineage>
</organism>
<proteinExistence type="predicted"/>
<evidence type="ECO:0000313" key="2">
    <source>
        <dbReference type="Proteomes" id="UP001497535"/>
    </source>
</evidence>
<reference evidence="1" key="1">
    <citation type="submission" date="2023-11" db="EMBL/GenBank/DDBJ databases">
        <authorList>
            <person name="Poullet M."/>
        </authorList>
    </citation>
    <scope>NUCLEOTIDE SEQUENCE</scope>
    <source>
        <strain evidence="1">E1834</strain>
    </source>
</reference>
<comment type="caution">
    <text evidence="1">The sequence shown here is derived from an EMBL/GenBank/DDBJ whole genome shotgun (WGS) entry which is preliminary data.</text>
</comment>
<protein>
    <submittedName>
        <fullName evidence="1">Uncharacterized protein</fullName>
    </submittedName>
</protein>
<dbReference type="EMBL" id="CAVMJV010000003">
    <property type="protein sequence ID" value="CAK5018568.1"/>
    <property type="molecule type" value="Genomic_DNA"/>
</dbReference>
<evidence type="ECO:0000313" key="1">
    <source>
        <dbReference type="EMBL" id="CAK5018568.1"/>
    </source>
</evidence>
<gene>
    <name evidence="1" type="ORF">MENTE1834_LOCUS3868</name>
</gene>
<accession>A0ACB0XUQ7</accession>
<dbReference type="Proteomes" id="UP001497535">
    <property type="component" value="Unassembled WGS sequence"/>
</dbReference>
<keyword evidence="2" id="KW-1185">Reference proteome</keyword>